<keyword evidence="5" id="KW-1185">Reference proteome</keyword>
<accession>A0A6N7XAA6</accession>
<organism evidence="4 5">
    <name type="scientific">Olsenella porci</name>
    <dbReference type="NCBI Taxonomy" id="2652279"/>
    <lineage>
        <taxon>Bacteria</taxon>
        <taxon>Bacillati</taxon>
        <taxon>Actinomycetota</taxon>
        <taxon>Coriobacteriia</taxon>
        <taxon>Coriobacteriales</taxon>
        <taxon>Atopobiaceae</taxon>
        <taxon>Olsenella</taxon>
    </lineage>
</organism>
<dbReference type="PANTHER" id="PTHR39201">
    <property type="entry name" value="EXPORTED PROTEIN-RELATED"/>
    <property type="match status" value="1"/>
</dbReference>
<dbReference type="Proteomes" id="UP000469325">
    <property type="component" value="Unassembled WGS sequence"/>
</dbReference>
<dbReference type="InterPro" id="IPR008254">
    <property type="entry name" value="Flavodoxin/NO_synth"/>
</dbReference>
<name>A0A6N7XAA6_9ACTN</name>
<dbReference type="Pfam" id="PF12682">
    <property type="entry name" value="Flavodoxin_4"/>
    <property type="match status" value="1"/>
</dbReference>
<dbReference type="InterPro" id="IPR006311">
    <property type="entry name" value="TAT_signal"/>
</dbReference>
<protein>
    <submittedName>
        <fullName evidence="4">Flavodoxin</fullName>
    </submittedName>
</protein>
<feature type="signal peptide" evidence="2">
    <location>
        <begin position="1"/>
        <end position="29"/>
    </location>
</feature>
<feature type="region of interest" description="Disordered" evidence="1">
    <location>
        <begin position="204"/>
        <end position="223"/>
    </location>
</feature>
<evidence type="ECO:0000313" key="4">
    <source>
        <dbReference type="EMBL" id="MST72472.1"/>
    </source>
</evidence>
<dbReference type="Gene3D" id="3.40.50.360">
    <property type="match status" value="1"/>
</dbReference>
<dbReference type="PROSITE" id="PS51318">
    <property type="entry name" value="TAT"/>
    <property type="match status" value="1"/>
</dbReference>
<dbReference type="PANTHER" id="PTHR39201:SF1">
    <property type="entry name" value="FLAVODOXIN-LIKE DOMAIN-CONTAINING PROTEIN"/>
    <property type="match status" value="1"/>
</dbReference>
<gene>
    <name evidence="4" type="ORF">FYJ68_05040</name>
</gene>
<dbReference type="InterPro" id="IPR029039">
    <property type="entry name" value="Flavoprotein-like_sf"/>
</dbReference>
<proteinExistence type="predicted"/>
<dbReference type="RefSeq" id="WP_154434630.1">
    <property type="nucleotide sequence ID" value="NZ_VUNC01000003.1"/>
</dbReference>
<dbReference type="EMBL" id="VUNC01000003">
    <property type="protein sequence ID" value="MST72472.1"/>
    <property type="molecule type" value="Genomic_DNA"/>
</dbReference>
<feature type="chain" id="PRO_5026852012" evidence="2">
    <location>
        <begin position="30"/>
        <end position="223"/>
    </location>
</feature>
<evidence type="ECO:0000256" key="1">
    <source>
        <dbReference type="SAM" id="MobiDB-lite"/>
    </source>
</evidence>
<sequence length="223" mass="23516">MSFQNIISRRSFIAGTFATIAGLGLSACASGGSSSSSGSSASTSSSSSTGGASSGSAVSNSGSHKVLVAYFSATGNTRRVGQRIAQDLGADTFEITPAQPYSNDDLNFNDSSSRVVREYQDQSQRDIPLSVTTPDNWADYDVVFVGYPIWWMNYAWPIAHFASDNDFTGKTVYPFCTSMSSGLGNSGRDLANLAGSGDWQDGHRFGESASNDDVDSWVSSLGL</sequence>
<feature type="domain" description="Flavodoxin-like" evidence="3">
    <location>
        <begin position="65"/>
        <end position="219"/>
    </location>
</feature>
<dbReference type="SUPFAM" id="SSF52218">
    <property type="entry name" value="Flavoproteins"/>
    <property type="match status" value="1"/>
</dbReference>
<reference evidence="4 5" key="1">
    <citation type="submission" date="2019-08" db="EMBL/GenBank/DDBJ databases">
        <title>In-depth cultivation of the pig gut microbiome towards novel bacterial diversity and tailored functional studies.</title>
        <authorList>
            <person name="Wylensek D."/>
            <person name="Hitch T.C.A."/>
            <person name="Clavel T."/>
        </authorList>
    </citation>
    <scope>NUCLEOTIDE SEQUENCE [LARGE SCALE GENOMIC DNA]</scope>
    <source>
        <strain evidence="4 5">CA-Schmier-601-WT-1</strain>
    </source>
</reference>
<evidence type="ECO:0000256" key="2">
    <source>
        <dbReference type="SAM" id="SignalP"/>
    </source>
</evidence>
<evidence type="ECO:0000313" key="5">
    <source>
        <dbReference type="Proteomes" id="UP000469325"/>
    </source>
</evidence>
<dbReference type="AlphaFoldDB" id="A0A6N7XAA6"/>
<dbReference type="GO" id="GO:0010181">
    <property type="term" value="F:FMN binding"/>
    <property type="evidence" value="ECO:0007669"/>
    <property type="project" value="InterPro"/>
</dbReference>
<evidence type="ECO:0000259" key="3">
    <source>
        <dbReference type="Pfam" id="PF12682"/>
    </source>
</evidence>
<comment type="caution">
    <text evidence="4">The sequence shown here is derived from an EMBL/GenBank/DDBJ whole genome shotgun (WGS) entry which is preliminary data.</text>
</comment>
<keyword evidence="2" id="KW-0732">Signal</keyword>
<feature type="region of interest" description="Disordered" evidence="1">
    <location>
        <begin position="34"/>
        <end position="60"/>
    </location>
</feature>